<dbReference type="PANTHER" id="PTHR46438:SF11">
    <property type="entry name" value="LIPASE-RELATED"/>
    <property type="match status" value="1"/>
</dbReference>
<organism evidence="2 3">
    <name type="scientific">Oceanobacillus luteolus</name>
    <dbReference type="NCBI Taxonomy" id="1274358"/>
    <lineage>
        <taxon>Bacteria</taxon>
        <taxon>Bacillati</taxon>
        <taxon>Bacillota</taxon>
        <taxon>Bacilli</taxon>
        <taxon>Bacillales</taxon>
        <taxon>Bacillaceae</taxon>
        <taxon>Oceanobacillus</taxon>
    </lineage>
</organism>
<dbReference type="InterPro" id="IPR000073">
    <property type="entry name" value="AB_hydrolase_1"/>
</dbReference>
<dbReference type="GO" id="GO:0016787">
    <property type="term" value="F:hydrolase activity"/>
    <property type="evidence" value="ECO:0007669"/>
    <property type="project" value="UniProtKB-KW"/>
</dbReference>
<dbReference type="SUPFAM" id="SSF53474">
    <property type="entry name" value="alpha/beta-Hydrolases"/>
    <property type="match status" value="1"/>
</dbReference>
<dbReference type="PANTHER" id="PTHR46438">
    <property type="entry name" value="ALPHA/BETA-HYDROLASES SUPERFAMILY PROTEIN"/>
    <property type="match status" value="1"/>
</dbReference>
<sequence length="272" mass="31210">MKSLTKEIIRLSNMNIYCEHLLQDKPPIIFIHGFVSSVSTFRRVIPKLSDSHSIIAIDLPGFGKSEKSTTFTYTYENYGRLITACMDYFNLDKASIVGHSMGGQVALHSTILVPERIDKLVLIASSGYLDKARAWQRYASYLPFSAQVAKRFVHKKTVQQYLENVLYDTTFVSRDLIEAYSQPLQEKNFYKTLIRLLRFREGDLSSEQLKEIHQPVLLIWGLEDRVVPVQIGVRLSEDLPNSHLYTYEKAGHLITEEKSQEVSRNILSFLDG</sequence>
<protein>
    <submittedName>
        <fullName evidence="2">Alpha/beta fold hydrolase</fullName>
    </submittedName>
</protein>
<dbReference type="InterPro" id="IPR000639">
    <property type="entry name" value="Epox_hydrolase-like"/>
</dbReference>
<evidence type="ECO:0000313" key="2">
    <source>
        <dbReference type="EMBL" id="MFD1607882.1"/>
    </source>
</evidence>
<feature type="domain" description="AB hydrolase-1" evidence="1">
    <location>
        <begin position="26"/>
        <end position="258"/>
    </location>
</feature>
<dbReference type="RefSeq" id="WP_379597218.1">
    <property type="nucleotide sequence ID" value="NZ_JBHUDE010000043.1"/>
</dbReference>
<dbReference type="EMBL" id="JBHUDE010000043">
    <property type="protein sequence ID" value="MFD1607882.1"/>
    <property type="molecule type" value="Genomic_DNA"/>
</dbReference>
<dbReference type="Gene3D" id="3.40.50.1820">
    <property type="entry name" value="alpha/beta hydrolase"/>
    <property type="match status" value="1"/>
</dbReference>
<dbReference type="InterPro" id="IPR029058">
    <property type="entry name" value="AB_hydrolase_fold"/>
</dbReference>
<proteinExistence type="predicted"/>
<evidence type="ECO:0000313" key="3">
    <source>
        <dbReference type="Proteomes" id="UP001597221"/>
    </source>
</evidence>
<keyword evidence="3" id="KW-1185">Reference proteome</keyword>
<dbReference type="PRINTS" id="PR00412">
    <property type="entry name" value="EPOXHYDRLASE"/>
</dbReference>
<dbReference type="Proteomes" id="UP001597221">
    <property type="component" value="Unassembled WGS sequence"/>
</dbReference>
<dbReference type="Pfam" id="PF00561">
    <property type="entry name" value="Abhydrolase_1"/>
    <property type="match status" value="1"/>
</dbReference>
<dbReference type="PRINTS" id="PR00111">
    <property type="entry name" value="ABHYDROLASE"/>
</dbReference>
<evidence type="ECO:0000259" key="1">
    <source>
        <dbReference type="Pfam" id="PF00561"/>
    </source>
</evidence>
<name>A0ABW4HRY5_9BACI</name>
<reference evidence="3" key="1">
    <citation type="journal article" date="2019" name="Int. J. Syst. Evol. Microbiol.">
        <title>The Global Catalogue of Microorganisms (GCM) 10K type strain sequencing project: providing services to taxonomists for standard genome sequencing and annotation.</title>
        <authorList>
            <consortium name="The Broad Institute Genomics Platform"/>
            <consortium name="The Broad Institute Genome Sequencing Center for Infectious Disease"/>
            <person name="Wu L."/>
            <person name="Ma J."/>
        </authorList>
    </citation>
    <scope>NUCLEOTIDE SEQUENCE [LARGE SCALE GENOMIC DNA]</scope>
    <source>
        <strain evidence="3">CGMCC 1.12376</strain>
    </source>
</reference>
<keyword evidence="2" id="KW-0378">Hydrolase</keyword>
<gene>
    <name evidence="2" type="ORF">ACFSBH_09475</name>
</gene>
<accession>A0ABW4HRY5</accession>
<comment type="caution">
    <text evidence="2">The sequence shown here is derived from an EMBL/GenBank/DDBJ whole genome shotgun (WGS) entry which is preliminary data.</text>
</comment>